<dbReference type="AlphaFoldDB" id="A0A4Z2E0Q3"/>
<name>A0A4Z2E0Q3_9TELE</name>
<feature type="region of interest" description="Disordered" evidence="1">
    <location>
        <begin position="1"/>
        <end position="50"/>
    </location>
</feature>
<feature type="compositionally biased region" description="Low complexity" evidence="1">
    <location>
        <begin position="102"/>
        <end position="116"/>
    </location>
</feature>
<sequence>MAHGHGAEEERRRRGGEEERRRGAEERRRRRGGGAPYLNRGESLIHSSKSTVMLPVSRAHRRWREVFEPEDRDVPSRAAACRPSPGGTVTPNVSSDYRTSQARGGAADTGTGEAARPLVAAGGTTDYTSTGPRRRREPGCDRNRATGGAVTCHNNNNNITITTTSNAQ</sequence>
<feature type="compositionally biased region" description="Polar residues" evidence="1">
    <location>
        <begin position="87"/>
        <end position="101"/>
    </location>
</feature>
<feature type="compositionally biased region" description="Basic and acidic residues" evidence="1">
    <location>
        <begin position="66"/>
        <end position="75"/>
    </location>
</feature>
<evidence type="ECO:0000256" key="1">
    <source>
        <dbReference type="SAM" id="MobiDB-lite"/>
    </source>
</evidence>
<evidence type="ECO:0000313" key="3">
    <source>
        <dbReference type="Proteomes" id="UP000314294"/>
    </source>
</evidence>
<protein>
    <submittedName>
        <fullName evidence="2">Uncharacterized protein</fullName>
    </submittedName>
</protein>
<dbReference type="Proteomes" id="UP000314294">
    <property type="component" value="Unassembled WGS sequence"/>
</dbReference>
<proteinExistence type="predicted"/>
<accession>A0A4Z2E0Q3</accession>
<evidence type="ECO:0000313" key="2">
    <source>
        <dbReference type="EMBL" id="TNN22353.1"/>
    </source>
</evidence>
<comment type="caution">
    <text evidence="2">The sequence shown here is derived from an EMBL/GenBank/DDBJ whole genome shotgun (WGS) entry which is preliminary data.</text>
</comment>
<reference evidence="2 3" key="1">
    <citation type="submission" date="2019-03" db="EMBL/GenBank/DDBJ databases">
        <title>First draft genome of Liparis tanakae, snailfish: a comprehensive survey of snailfish specific genes.</title>
        <authorList>
            <person name="Kim W."/>
            <person name="Song I."/>
            <person name="Jeong J.-H."/>
            <person name="Kim D."/>
            <person name="Kim S."/>
            <person name="Ryu S."/>
            <person name="Song J.Y."/>
            <person name="Lee S.K."/>
        </authorList>
    </citation>
    <scope>NUCLEOTIDE SEQUENCE [LARGE SCALE GENOMIC DNA]</scope>
    <source>
        <tissue evidence="2">Muscle</tissue>
    </source>
</reference>
<gene>
    <name evidence="2" type="ORF">EYF80_067533</name>
</gene>
<dbReference type="EMBL" id="SRLO01022895">
    <property type="protein sequence ID" value="TNN22353.1"/>
    <property type="molecule type" value="Genomic_DNA"/>
</dbReference>
<feature type="region of interest" description="Disordered" evidence="1">
    <location>
        <begin position="66"/>
        <end position="168"/>
    </location>
</feature>
<keyword evidence="3" id="KW-1185">Reference proteome</keyword>
<feature type="compositionally biased region" description="Basic and acidic residues" evidence="1">
    <location>
        <begin position="1"/>
        <end position="27"/>
    </location>
</feature>
<organism evidence="2 3">
    <name type="scientific">Liparis tanakae</name>
    <name type="common">Tanaka's snailfish</name>
    <dbReference type="NCBI Taxonomy" id="230148"/>
    <lineage>
        <taxon>Eukaryota</taxon>
        <taxon>Metazoa</taxon>
        <taxon>Chordata</taxon>
        <taxon>Craniata</taxon>
        <taxon>Vertebrata</taxon>
        <taxon>Euteleostomi</taxon>
        <taxon>Actinopterygii</taxon>
        <taxon>Neopterygii</taxon>
        <taxon>Teleostei</taxon>
        <taxon>Neoteleostei</taxon>
        <taxon>Acanthomorphata</taxon>
        <taxon>Eupercaria</taxon>
        <taxon>Perciformes</taxon>
        <taxon>Cottioidei</taxon>
        <taxon>Cottales</taxon>
        <taxon>Liparidae</taxon>
        <taxon>Liparis</taxon>
    </lineage>
</organism>
<feature type="compositionally biased region" description="Low complexity" evidence="1">
    <location>
        <begin position="154"/>
        <end position="168"/>
    </location>
</feature>